<evidence type="ECO:0000256" key="4">
    <source>
        <dbReference type="ARBA" id="ARBA00023242"/>
    </source>
</evidence>
<evidence type="ECO:0000259" key="6">
    <source>
        <dbReference type="PROSITE" id="PS51293"/>
    </source>
</evidence>
<dbReference type="GO" id="GO:0042796">
    <property type="term" value="P:snRNA transcription by RNA polymerase III"/>
    <property type="evidence" value="ECO:0007669"/>
    <property type="project" value="TreeGrafter"/>
</dbReference>
<evidence type="ECO:0000256" key="2">
    <source>
        <dbReference type="ARBA" id="ARBA00023125"/>
    </source>
</evidence>
<dbReference type="PROSITE" id="PS51293">
    <property type="entry name" value="SANT"/>
    <property type="match status" value="1"/>
</dbReference>
<dbReference type="AlphaFoldDB" id="A0A0A1U7V3"/>
<keyword evidence="4" id="KW-0539">Nucleus</keyword>
<dbReference type="GO" id="GO:0019185">
    <property type="term" value="C:snRNA-activating protein complex"/>
    <property type="evidence" value="ECO:0007669"/>
    <property type="project" value="TreeGrafter"/>
</dbReference>
<evidence type="ECO:0000256" key="3">
    <source>
        <dbReference type="ARBA" id="ARBA00023163"/>
    </source>
</evidence>
<dbReference type="SMART" id="SM00717">
    <property type="entry name" value="SANT"/>
    <property type="match status" value="2"/>
</dbReference>
<evidence type="ECO:0000313" key="8">
    <source>
        <dbReference type="EMBL" id="ELP90870.1"/>
    </source>
</evidence>
<keyword evidence="3" id="KW-0804">Transcription</keyword>
<dbReference type="PROSITE" id="PS50090">
    <property type="entry name" value="MYB_LIKE"/>
    <property type="match status" value="2"/>
</dbReference>
<evidence type="ECO:0000313" key="9">
    <source>
        <dbReference type="Proteomes" id="UP000014680"/>
    </source>
</evidence>
<sequence length="150" mass="17294">MQTESSSVIIESSHVSDCEKMKRQRKVGITWTEEEDRMLLKAVEALGTKQWVEVAKLVGTRSRKQCRERYVNHICPNIDKRPFTHYEDKIICNSFYVLGKKWSKIAESLSGRTARSIRNRFKTIGANQKISCFYAADKNNYAVVSGGKLW</sequence>
<evidence type="ECO:0000259" key="5">
    <source>
        <dbReference type="PROSITE" id="PS50090"/>
    </source>
</evidence>
<feature type="domain" description="HTH myb-type" evidence="7">
    <location>
        <begin position="80"/>
        <end position="129"/>
    </location>
</feature>
<dbReference type="GO" id="GO:0000978">
    <property type="term" value="F:RNA polymerase II cis-regulatory region sequence-specific DNA binding"/>
    <property type="evidence" value="ECO:0007669"/>
    <property type="project" value="TreeGrafter"/>
</dbReference>
<dbReference type="InterPro" id="IPR009057">
    <property type="entry name" value="Homeodomain-like_sf"/>
</dbReference>
<dbReference type="GO" id="GO:0042795">
    <property type="term" value="P:snRNA transcription by RNA polymerase II"/>
    <property type="evidence" value="ECO:0007669"/>
    <property type="project" value="TreeGrafter"/>
</dbReference>
<proteinExistence type="predicted"/>
<keyword evidence="1" id="KW-0805">Transcription regulation</keyword>
<dbReference type="Gene3D" id="1.10.10.60">
    <property type="entry name" value="Homeodomain-like"/>
    <property type="match status" value="2"/>
</dbReference>
<reference evidence="8 9" key="1">
    <citation type="submission" date="2012-10" db="EMBL/GenBank/DDBJ databases">
        <authorList>
            <person name="Zafar N."/>
            <person name="Inman J."/>
            <person name="Hall N."/>
            <person name="Lorenzi H."/>
            <person name="Caler E."/>
        </authorList>
    </citation>
    <scope>NUCLEOTIDE SEQUENCE [LARGE SCALE GENOMIC DNA]</scope>
    <source>
        <strain evidence="8 9">IP1</strain>
    </source>
</reference>
<dbReference type="OMA" id="HICPNID"/>
<evidence type="ECO:0000256" key="1">
    <source>
        <dbReference type="ARBA" id="ARBA00023015"/>
    </source>
</evidence>
<gene>
    <name evidence="8" type="ORF">EIN_359630</name>
</gene>
<dbReference type="SUPFAM" id="SSF46689">
    <property type="entry name" value="Homeodomain-like"/>
    <property type="match status" value="1"/>
</dbReference>
<protein>
    <submittedName>
        <fullName evidence="8">Trichome differentiation protein GL1, putative</fullName>
    </submittedName>
</protein>
<dbReference type="OrthoDB" id="1865523at2759"/>
<feature type="domain" description="Myb-like" evidence="5">
    <location>
        <begin position="31"/>
        <end position="74"/>
    </location>
</feature>
<accession>A0A0A1U7V3</accession>
<dbReference type="GO" id="GO:0001006">
    <property type="term" value="F:RNA polymerase III type 3 promoter sequence-specific DNA binding"/>
    <property type="evidence" value="ECO:0007669"/>
    <property type="project" value="TreeGrafter"/>
</dbReference>
<feature type="domain" description="SANT" evidence="6">
    <location>
        <begin position="31"/>
        <end position="73"/>
    </location>
</feature>
<dbReference type="PANTHER" id="PTHR46621">
    <property type="entry name" value="SNRNA-ACTIVATING PROTEIN COMPLEX SUBUNIT 4"/>
    <property type="match status" value="1"/>
</dbReference>
<dbReference type="RefSeq" id="XP_004257641.1">
    <property type="nucleotide sequence ID" value="XM_004257593.1"/>
</dbReference>
<dbReference type="EMBL" id="KB206483">
    <property type="protein sequence ID" value="ELP90870.1"/>
    <property type="molecule type" value="Genomic_DNA"/>
</dbReference>
<keyword evidence="9" id="KW-1185">Reference proteome</keyword>
<dbReference type="GeneID" id="14889898"/>
<dbReference type="InterPro" id="IPR017884">
    <property type="entry name" value="SANT_dom"/>
</dbReference>
<name>A0A0A1U7V3_ENTIV</name>
<dbReference type="KEGG" id="eiv:EIN_359630"/>
<feature type="domain" description="HTH myb-type" evidence="7">
    <location>
        <begin position="23"/>
        <end position="78"/>
    </location>
</feature>
<dbReference type="CDD" id="cd00167">
    <property type="entry name" value="SANT"/>
    <property type="match status" value="1"/>
</dbReference>
<feature type="domain" description="Myb-like" evidence="5">
    <location>
        <begin position="75"/>
        <end position="125"/>
    </location>
</feature>
<dbReference type="InterPro" id="IPR017930">
    <property type="entry name" value="Myb_dom"/>
</dbReference>
<organism evidence="8 9">
    <name type="scientific">Entamoeba invadens IP1</name>
    <dbReference type="NCBI Taxonomy" id="370355"/>
    <lineage>
        <taxon>Eukaryota</taxon>
        <taxon>Amoebozoa</taxon>
        <taxon>Evosea</taxon>
        <taxon>Archamoebae</taxon>
        <taxon>Mastigamoebida</taxon>
        <taxon>Entamoebidae</taxon>
        <taxon>Entamoeba</taxon>
    </lineage>
</organism>
<dbReference type="InterPro" id="IPR001005">
    <property type="entry name" value="SANT/Myb"/>
</dbReference>
<dbReference type="PROSITE" id="PS51294">
    <property type="entry name" value="HTH_MYB"/>
    <property type="match status" value="2"/>
</dbReference>
<dbReference type="Proteomes" id="UP000014680">
    <property type="component" value="Unassembled WGS sequence"/>
</dbReference>
<keyword evidence="2" id="KW-0238">DNA-binding</keyword>
<evidence type="ECO:0000259" key="7">
    <source>
        <dbReference type="PROSITE" id="PS51294"/>
    </source>
</evidence>
<dbReference type="Pfam" id="PF00249">
    <property type="entry name" value="Myb_DNA-binding"/>
    <property type="match status" value="2"/>
</dbReference>
<dbReference type="VEuPathDB" id="AmoebaDB:EIN_359630"/>
<dbReference type="PANTHER" id="PTHR46621:SF1">
    <property type="entry name" value="SNRNA-ACTIVATING PROTEIN COMPLEX SUBUNIT 4"/>
    <property type="match status" value="1"/>
</dbReference>
<dbReference type="InterPro" id="IPR051575">
    <property type="entry name" value="Myb-like_DNA-bd"/>
</dbReference>